<evidence type="ECO:0000313" key="6">
    <source>
        <dbReference type="EMBL" id="KFI30506.1"/>
    </source>
</evidence>
<reference evidence="6 7" key="1">
    <citation type="submission" date="2014-03" db="EMBL/GenBank/DDBJ databases">
        <title>Genome of Haematobacter massiliensis CCUG 47968.</title>
        <authorList>
            <person name="Wang D."/>
            <person name="Wang G."/>
        </authorList>
    </citation>
    <scope>NUCLEOTIDE SEQUENCE [LARGE SCALE GENOMIC DNA]</scope>
    <source>
        <strain evidence="6 7">CCUG 47968</strain>
    </source>
</reference>
<accession>A0A086Y8A6</accession>
<dbReference type="Pfam" id="PF03631">
    <property type="entry name" value="Virul_fac_BrkB"/>
    <property type="match status" value="1"/>
</dbReference>
<proteinExistence type="predicted"/>
<keyword evidence="4" id="KW-1133">Transmembrane helix</keyword>
<name>A0A086Y8A6_9RHOB</name>
<evidence type="ECO:0000256" key="4">
    <source>
        <dbReference type="ARBA" id="ARBA00022989"/>
    </source>
</evidence>
<keyword evidence="3" id="KW-0812">Transmembrane</keyword>
<dbReference type="AlphaFoldDB" id="A0A086Y8A6"/>
<gene>
    <name evidence="6" type="ORF">CN97_13220</name>
</gene>
<evidence type="ECO:0000256" key="5">
    <source>
        <dbReference type="ARBA" id="ARBA00023136"/>
    </source>
</evidence>
<keyword evidence="2" id="KW-1003">Cell membrane</keyword>
<dbReference type="PANTHER" id="PTHR30213:SF0">
    <property type="entry name" value="UPF0761 MEMBRANE PROTEIN YIHY"/>
    <property type="match status" value="1"/>
</dbReference>
<evidence type="ECO:0000256" key="1">
    <source>
        <dbReference type="ARBA" id="ARBA00004651"/>
    </source>
</evidence>
<dbReference type="PIRSF" id="PIRSF035875">
    <property type="entry name" value="RNase_BN"/>
    <property type="match status" value="1"/>
</dbReference>
<protein>
    <submittedName>
        <fullName evidence="6">Ribonuclease BN</fullName>
    </submittedName>
</protein>
<evidence type="ECO:0000313" key="7">
    <source>
        <dbReference type="Proteomes" id="UP000028826"/>
    </source>
</evidence>
<comment type="subcellular location">
    <subcellularLocation>
        <location evidence="1">Cell membrane</location>
        <topology evidence="1">Multi-pass membrane protein</topology>
    </subcellularLocation>
</comment>
<dbReference type="OrthoDB" id="9781030at2"/>
<keyword evidence="7" id="KW-1185">Reference proteome</keyword>
<dbReference type="PANTHER" id="PTHR30213">
    <property type="entry name" value="INNER MEMBRANE PROTEIN YHJD"/>
    <property type="match status" value="1"/>
</dbReference>
<organism evidence="6 7">
    <name type="scientific">Haematobacter massiliensis</name>
    <dbReference type="NCBI Taxonomy" id="195105"/>
    <lineage>
        <taxon>Bacteria</taxon>
        <taxon>Pseudomonadati</taxon>
        <taxon>Pseudomonadota</taxon>
        <taxon>Alphaproteobacteria</taxon>
        <taxon>Rhodobacterales</taxon>
        <taxon>Paracoccaceae</taxon>
        <taxon>Haematobacter</taxon>
    </lineage>
</organism>
<dbReference type="eggNOG" id="COG1295">
    <property type="taxonomic scope" value="Bacteria"/>
</dbReference>
<dbReference type="RefSeq" id="WP_051911034.1">
    <property type="nucleotide sequence ID" value="NZ_CAMIFG010000099.1"/>
</dbReference>
<keyword evidence="5" id="KW-0472">Membrane</keyword>
<dbReference type="GO" id="GO:0005886">
    <property type="term" value="C:plasma membrane"/>
    <property type="evidence" value="ECO:0007669"/>
    <property type="project" value="UniProtKB-SubCell"/>
</dbReference>
<dbReference type="InterPro" id="IPR017039">
    <property type="entry name" value="Virul_fac_BrkB"/>
</dbReference>
<dbReference type="NCBIfam" id="TIGR00765">
    <property type="entry name" value="yihY_not_rbn"/>
    <property type="match status" value="1"/>
</dbReference>
<dbReference type="STRING" id="195105.CN97_13220"/>
<sequence length="288" mass="30289">MANSFLLSARQIWQSIGENNLSLIAAGVAFYTMFGLFPAITAVMAIAALLTTPADIVAQLDALSGVVPEEVARTVISQASAVAAAPGAGLGLTAFFGLGLALWSASRGVGSLIQGLNVAYDAREERSFVHLTLVTLSLTLAGVVGVVVVLSMIALLPAVFAIFGEDELWAQIANWLRWPVLLATMILGLSFVYRFGPCGSKGRRFAPGAALACLLWLVVSIGFSIYVSHFASYNETFGALGSVIVLLMWIWLSTFIVLLGAEVNAEIQRRGTLGKAVSEGIKPARGVG</sequence>
<comment type="caution">
    <text evidence="6">The sequence shown here is derived from an EMBL/GenBank/DDBJ whole genome shotgun (WGS) entry which is preliminary data.</text>
</comment>
<dbReference type="EMBL" id="JGYG01000003">
    <property type="protein sequence ID" value="KFI30506.1"/>
    <property type="molecule type" value="Genomic_DNA"/>
</dbReference>
<dbReference type="Proteomes" id="UP000028826">
    <property type="component" value="Unassembled WGS sequence"/>
</dbReference>
<evidence type="ECO:0000256" key="3">
    <source>
        <dbReference type="ARBA" id="ARBA00022692"/>
    </source>
</evidence>
<evidence type="ECO:0000256" key="2">
    <source>
        <dbReference type="ARBA" id="ARBA00022475"/>
    </source>
</evidence>